<gene>
    <name evidence="1" type="ORF">HMPREF0501_01112</name>
</gene>
<dbReference type="EMBL" id="GG698804">
    <property type="protein sequence ID" value="EEU30107.1"/>
    <property type="molecule type" value="Genomic_DNA"/>
</dbReference>
<protein>
    <recommendedName>
        <fullName evidence="3">Phage transcriptional regulator, ArpU family</fullName>
    </recommendedName>
</protein>
<proteinExistence type="predicted"/>
<evidence type="ECO:0008006" key="3">
    <source>
        <dbReference type="Google" id="ProtNLM"/>
    </source>
</evidence>
<reference evidence="1 2" key="1">
    <citation type="submission" date="2009-06" db="EMBL/GenBank/DDBJ databases">
        <title>The Genome Sequence of Lactobacillus coleohominis strain 101-4-CHN.</title>
        <authorList>
            <consortium name="The Broad Institute Genome Sequencing Platform"/>
            <person name="Ward D."/>
            <person name="Young S.K."/>
            <person name="Zeng Q."/>
            <person name="Koehrsen M."/>
            <person name="Alvarado L."/>
            <person name="Berlin A."/>
            <person name="Borenstein D."/>
            <person name="Chen Z."/>
            <person name="Engels R."/>
            <person name="Freedman E."/>
            <person name="Gellesch M."/>
            <person name="Goldberg J."/>
            <person name="Griggs A."/>
            <person name="Gujja S."/>
            <person name="Heiman D."/>
            <person name="Hepburn T."/>
            <person name="Howarth C."/>
            <person name="Jen D."/>
            <person name="Larson L."/>
            <person name="Lewis B."/>
            <person name="Mehta T."/>
            <person name="Park D."/>
            <person name="Pearson M."/>
            <person name="Roberts A."/>
            <person name="Saif S."/>
            <person name="Shea T."/>
            <person name="Shenoy N."/>
            <person name="Sisk P."/>
            <person name="Stolte C."/>
            <person name="Sykes S."/>
            <person name="Walk T."/>
            <person name="White J."/>
            <person name="Yandava C."/>
            <person name="Liu Y."/>
            <person name="Xu Q."/>
            <person name="Lander E."/>
            <person name="Nusbaum C."/>
            <person name="Galagan J."/>
            <person name="Birren B."/>
        </authorList>
    </citation>
    <scope>NUCLEOTIDE SEQUENCE [LARGE SCALE GENOMIC DNA]</scope>
    <source>
        <strain evidence="1 2">101-4-CHN</strain>
    </source>
</reference>
<evidence type="ECO:0000313" key="2">
    <source>
        <dbReference type="Proteomes" id="UP000003987"/>
    </source>
</evidence>
<name>C7XW47_9LACO</name>
<organism evidence="1 2">
    <name type="scientific">Limosilactobacillus coleohominis 101-4-CHN</name>
    <dbReference type="NCBI Taxonomy" id="575594"/>
    <lineage>
        <taxon>Bacteria</taxon>
        <taxon>Bacillati</taxon>
        <taxon>Bacillota</taxon>
        <taxon>Bacilli</taxon>
        <taxon>Lactobacillales</taxon>
        <taxon>Lactobacillaceae</taxon>
        <taxon>Limosilactobacillus</taxon>
    </lineage>
</organism>
<keyword evidence="2" id="KW-1185">Reference proteome</keyword>
<sequence>MIYDNSKIKTAQVKLTSAVNTENIPNETLIHIIRGNSMDSKTIIRSLRGFFRIDYRSIYLRSGAWAKREIKNRRAESKQCLKCFLAIEQAVGGCTTDHQKLIEYRYLEQLQGNTVIKMLNISKSQYYVHEREALLEFGSQLKQVYPALFDAIMEQGY</sequence>
<evidence type="ECO:0000313" key="1">
    <source>
        <dbReference type="EMBL" id="EEU30107.1"/>
    </source>
</evidence>
<dbReference type="Proteomes" id="UP000003987">
    <property type="component" value="Unassembled WGS sequence"/>
</dbReference>
<dbReference type="AlphaFoldDB" id="C7XW47"/>
<dbReference type="HOGENOM" id="CLU_1675637_0_0_9"/>
<accession>C7XW47</accession>